<keyword evidence="10" id="KW-1185">Reference proteome</keyword>
<dbReference type="GO" id="GO:0005634">
    <property type="term" value="C:nucleus"/>
    <property type="evidence" value="ECO:0007669"/>
    <property type="project" value="UniProtKB-SubCell"/>
</dbReference>
<evidence type="ECO:0000256" key="6">
    <source>
        <dbReference type="RuleBase" id="RU000682"/>
    </source>
</evidence>
<feature type="DNA-binding region" description="Homeobox" evidence="5">
    <location>
        <begin position="100"/>
        <end position="159"/>
    </location>
</feature>
<dbReference type="STRING" id="645134.A0A0L0HHM8"/>
<proteinExistence type="predicted"/>
<evidence type="ECO:0000256" key="7">
    <source>
        <dbReference type="SAM" id="MobiDB-lite"/>
    </source>
</evidence>
<dbReference type="GO" id="GO:0030154">
    <property type="term" value="P:cell differentiation"/>
    <property type="evidence" value="ECO:0007669"/>
    <property type="project" value="TreeGrafter"/>
</dbReference>
<feature type="region of interest" description="Disordered" evidence="7">
    <location>
        <begin position="1"/>
        <end position="108"/>
    </location>
</feature>
<keyword evidence="2 5" id="KW-0238">DNA-binding</keyword>
<dbReference type="eggNOG" id="KOG0490">
    <property type="taxonomic scope" value="Eukaryota"/>
</dbReference>
<accession>A0A0L0HHM8</accession>
<keyword evidence="4 5" id="KW-0539">Nucleus</keyword>
<dbReference type="PANTHER" id="PTHR24324:SF5">
    <property type="entry name" value="HEMATOPOIETICALLY-EXPRESSED HOMEOBOX PROTEIN HHEX"/>
    <property type="match status" value="1"/>
</dbReference>
<evidence type="ECO:0000256" key="4">
    <source>
        <dbReference type="ARBA" id="ARBA00023242"/>
    </source>
</evidence>
<dbReference type="OMA" id="CHYLPVE"/>
<dbReference type="SUPFAM" id="SSF46689">
    <property type="entry name" value="Homeodomain-like"/>
    <property type="match status" value="1"/>
</dbReference>
<comment type="subcellular location">
    <subcellularLocation>
        <location evidence="1 5 6">Nucleus</location>
    </subcellularLocation>
</comment>
<keyword evidence="3 5" id="KW-0371">Homeobox</keyword>
<dbReference type="RefSeq" id="XP_016608617.1">
    <property type="nucleotide sequence ID" value="XM_016751957.1"/>
</dbReference>
<feature type="compositionally biased region" description="Basic and acidic residues" evidence="7">
    <location>
        <begin position="1"/>
        <end position="14"/>
    </location>
</feature>
<evidence type="ECO:0000256" key="3">
    <source>
        <dbReference type="ARBA" id="ARBA00023155"/>
    </source>
</evidence>
<feature type="compositionally biased region" description="Polar residues" evidence="7">
    <location>
        <begin position="505"/>
        <end position="519"/>
    </location>
</feature>
<evidence type="ECO:0000256" key="5">
    <source>
        <dbReference type="PROSITE-ProRule" id="PRU00108"/>
    </source>
</evidence>
<dbReference type="OrthoDB" id="6159439at2759"/>
<dbReference type="Pfam" id="PF24818">
    <property type="entry name" value="PH_TRF2_HOY1"/>
    <property type="match status" value="1"/>
</dbReference>
<dbReference type="InterPro" id="IPR057939">
    <property type="entry name" value="TRF2_HOY1_PH"/>
</dbReference>
<feature type="domain" description="Homeobox" evidence="8">
    <location>
        <begin position="98"/>
        <end position="158"/>
    </location>
</feature>
<gene>
    <name evidence="9" type="ORF">SPPG_03702</name>
</gene>
<dbReference type="Pfam" id="PF00046">
    <property type="entry name" value="Homeodomain"/>
    <property type="match status" value="1"/>
</dbReference>
<feature type="compositionally biased region" description="Polar residues" evidence="7">
    <location>
        <begin position="485"/>
        <end position="497"/>
    </location>
</feature>
<evidence type="ECO:0000256" key="1">
    <source>
        <dbReference type="ARBA" id="ARBA00004123"/>
    </source>
</evidence>
<dbReference type="PROSITE" id="PS00027">
    <property type="entry name" value="HOMEOBOX_1"/>
    <property type="match status" value="1"/>
</dbReference>
<dbReference type="Gene3D" id="1.10.10.60">
    <property type="entry name" value="Homeodomain-like"/>
    <property type="match status" value="1"/>
</dbReference>
<organism evidence="9 10">
    <name type="scientific">Spizellomyces punctatus (strain DAOM BR117)</name>
    <dbReference type="NCBI Taxonomy" id="645134"/>
    <lineage>
        <taxon>Eukaryota</taxon>
        <taxon>Fungi</taxon>
        <taxon>Fungi incertae sedis</taxon>
        <taxon>Chytridiomycota</taxon>
        <taxon>Chytridiomycota incertae sedis</taxon>
        <taxon>Chytridiomycetes</taxon>
        <taxon>Spizellomycetales</taxon>
        <taxon>Spizellomycetaceae</taxon>
        <taxon>Spizellomyces</taxon>
    </lineage>
</organism>
<dbReference type="InterPro" id="IPR009057">
    <property type="entry name" value="Homeodomain-like_sf"/>
</dbReference>
<name>A0A0L0HHM8_SPIPD</name>
<dbReference type="GO" id="GO:0000981">
    <property type="term" value="F:DNA-binding transcription factor activity, RNA polymerase II-specific"/>
    <property type="evidence" value="ECO:0007669"/>
    <property type="project" value="InterPro"/>
</dbReference>
<dbReference type="EMBL" id="KQ257455">
    <property type="protein sequence ID" value="KND00578.1"/>
    <property type="molecule type" value="Genomic_DNA"/>
</dbReference>
<dbReference type="InParanoid" id="A0A0L0HHM8"/>
<dbReference type="AlphaFoldDB" id="A0A0L0HHM8"/>
<reference evidence="9 10" key="1">
    <citation type="submission" date="2009-08" db="EMBL/GenBank/DDBJ databases">
        <title>The Genome Sequence of Spizellomyces punctatus strain DAOM BR117.</title>
        <authorList>
            <consortium name="The Broad Institute Genome Sequencing Platform"/>
            <person name="Russ C."/>
            <person name="Cuomo C."/>
            <person name="Shea T."/>
            <person name="Young S.K."/>
            <person name="Zeng Q."/>
            <person name="Koehrsen M."/>
            <person name="Haas B."/>
            <person name="Borodovsky M."/>
            <person name="Guigo R."/>
            <person name="Alvarado L."/>
            <person name="Berlin A."/>
            <person name="Bochicchio J."/>
            <person name="Borenstein D."/>
            <person name="Chapman S."/>
            <person name="Chen Z."/>
            <person name="Engels R."/>
            <person name="Freedman E."/>
            <person name="Gellesch M."/>
            <person name="Goldberg J."/>
            <person name="Griggs A."/>
            <person name="Gujja S."/>
            <person name="Heiman D."/>
            <person name="Hepburn T."/>
            <person name="Howarth C."/>
            <person name="Jen D."/>
            <person name="Larson L."/>
            <person name="Lewis B."/>
            <person name="Mehta T."/>
            <person name="Park D."/>
            <person name="Pearson M."/>
            <person name="Roberts A."/>
            <person name="Saif S."/>
            <person name="Shenoy N."/>
            <person name="Sisk P."/>
            <person name="Stolte C."/>
            <person name="Sykes S."/>
            <person name="Thomson T."/>
            <person name="Walk T."/>
            <person name="White J."/>
            <person name="Yandava C."/>
            <person name="Burger G."/>
            <person name="Gray M.W."/>
            <person name="Holland P.W.H."/>
            <person name="King N."/>
            <person name="Lang F.B.F."/>
            <person name="Roger A.J."/>
            <person name="Ruiz-Trillo I."/>
            <person name="Lander E."/>
            <person name="Nusbaum C."/>
        </authorList>
    </citation>
    <scope>NUCLEOTIDE SEQUENCE [LARGE SCALE GENOMIC DNA]</scope>
    <source>
        <strain evidence="9 10">DAOM BR117</strain>
    </source>
</reference>
<dbReference type="PROSITE" id="PS50071">
    <property type="entry name" value="HOMEOBOX_2"/>
    <property type="match status" value="1"/>
</dbReference>
<feature type="region of interest" description="Disordered" evidence="7">
    <location>
        <begin position="485"/>
        <end position="524"/>
    </location>
</feature>
<dbReference type="VEuPathDB" id="FungiDB:SPPG_03702"/>
<evidence type="ECO:0000313" key="10">
    <source>
        <dbReference type="Proteomes" id="UP000053201"/>
    </source>
</evidence>
<dbReference type="InterPro" id="IPR001356">
    <property type="entry name" value="HD"/>
</dbReference>
<sequence>MTTRPSQDDFGERPAKRRFSVDIPDTFSHLIATPQQSTPALDAFDEDPFKDFTDDSYGMITEGETSDDGQKEQSLKRPSIDEGMPKSESYNGNLANGTAPPKKRSRATPEQLAILEETFLTNTSPNAKLREILATKVNMTERSIQIWFQNRRAKVKLMQKRAAQQAAQEQAMRTQTYLAAAYGMRPPFYPTFPMPYGAYGQMPPKMPPIGRSNSVDFAIGMGMGVGMNMGMGMGMGVPNGVPPPAMMTMNGGKAMSLQHGSPAPPPSNNMERVTMPFTAESLAIGTWRRVPITTNDLICTFNTVERVMRWQIVEGTSKFKMEFPFASIAAISFDQLDAFTGQMTIDLNQCPMFFMEMSISGGSVWTQCRDFTENTQATCVLRHVIKGQLQALRGELLLICQSDVHVHRATQMNAPAGTGSTGNVGNVGNMGTGIIPLSAAAASSAAASMPQFARRHSTPNLIANNQRKRQNSFHESLRRRPTVVTSMNTPSGLTRMNGSPILDSASISGSPRMSTTSGDMITPPVTPPPSIATLSRRHSLLSSPAHSEDSLNINTNPQQAVFQTPSPPELLSDMSYISISGGDPTSSQQSFSYNGPIVESFMDTLTGEMSSVNNGGAGGNMVTV</sequence>
<dbReference type="InterPro" id="IPR051000">
    <property type="entry name" value="Homeobox_DNA-bind_prot"/>
</dbReference>
<dbReference type="SMART" id="SM00389">
    <property type="entry name" value="HOX"/>
    <property type="match status" value="1"/>
</dbReference>
<evidence type="ECO:0000313" key="9">
    <source>
        <dbReference type="EMBL" id="KND00578.1"/>
    </source>
</evidence>
<dbReference type="CDD" id="cd00086">
    <property type="entry name" value="homeodomain"/>
    <property type="match status" value="1"/>
</dbReference>
<feature type="compositionally biased region" description="Basic and acidic residues" evidence="7">
    <location>
        <begin position="68"/>
        <end position="85"/>
    </location>
</feature>
<evidence type="ECO:0000259" key="8">
    <source>
        <dbReference type="PROSITE" id="PS50071"/>
    </source>
</evidence>
<dbReference type="GeneID" id="27687200"/>
<dbReference type="GO" id="GO:0000978">
    <property type="term" value="F:RNA polymerase II cis-regulatory region sequence-specific DNA binding"/>
    <property type="evidence" value="ECO:0007669"/>
    <property type="project" value="TreeGrafter"/>
</dbReference>
<protein>
    <recommendedName>
        <fullName evidence="8">Homeobox domain-containing protein</fullName>
    </recommendedName>
</protein>
<dbReference type="PANTHER" id="PTHR24324">
    <property type="entry name" value="HOMEOBOX PROTEIN HHEX"/>
    <property type="match status" value="1"/>
</dbReference>
<dbReference type="Proteomes" id="UP000053201">
    <property type="component" value="Unassembled WGS sequence"/>
</dbReference>
<evidence type="ECO:0000256" key="2">
    <source>
        <dbReference type="ARBA" id="ARBA00023125"/>
    </source>
</evidence>
<dbReference type="InterPro" id="IPR017970">
    <property type="entry name" value="Homeobox_CS"/>
</dbReference>